<dbReference type="VEuPathDB" id="FungiDB:RhiirFUN_014942"/>
<reference evidence="1 2" key="2">
    <citation type="submission" date="2017-10" db="EMBL/GenBank/DDBJ databases">
        <title>Genome analyses suggest a sexual origin of heterokaryosis in a supposedly ancient asexual fungus.</title>
        <authorList>
            <person name="Corradi N."/>
            <person name="Sedzielewska K."/>
            <person name="Noel J."/>
            <person name="Charron P."/>
            <person name="Farinelli L."/>
            <person name="Marton T."/>
            <person name="Kruger M."/>
            <person name="Pelin A."/>
            <person name="Brachmann A."/>
            <person name="Corradi N."/>
        </authorList>
    </citation>
    <scope>NUCLEOTIDE SEQUENCE [LARGE SCALE GENOMIC DNA]</scope>
    <source>
        <strain evidence="1 2">A1</strain>
    </source>
</reference>
<gene>
    <name evidence="1" type="ORF">RhiirA1_154275</name>
</gene>
<reference evidence="1 2" key="1">
    <citation type="submission" date="2017-10" db="EMBL/GenBank/DDBJ databases">
        <title>Extensive intraspecific genome diversity in a model arbuscular mycorrhizal fungus.</title>
        <authorList>
            <person name="Chen E.C.H."/>
            <person name="Morin E."/>
            <person name="Baudet D."/>
            <person name="Noel J."/>
            <person name="Ndikumana S."/>
            <person name="Charron P."/>
            <person name="St-Onge C."/>
            <person name="Giorgi J."/>
            <person name="Grigoriev I.V."/>
            <person name="Roux C."/>
            <person name="Martin F.M."/>
            <person name="Corradi N."/>
        </authorList>
    </citation>
    <scope>NUCLEOTIDE SEQUENCE [LARGE SCALE GENOMIC DNA]</scope>
    <source>
        <strain evidence="1 2">A1</strain>
    </source>
</reference>
<dbReference type="CDD" id="cd22999">
    <property type="entry name" value="SAP_SLX4"/>
    <property type="match status" value="1"/>
</dbReference>
<dbReference type="EMBL" id="LLXH01000357">
    <property type="protein sequence ID" value="PKC68026.1"/>
    <property type="molecule type" value="Genomic_DNA"/>
</dbReference>
<name>A0A2N0RXL3_9GLOM</name>
<dbReference type="AlphaFoldDB" id="A0A2N0RXL3"/>
<dbReference type="VEuPathDB" id="FungiDB:RhiirA1_154275"/>
<organism evidence="1 2">
    <name type="scientific">Rhizophagus irregularis</name>
    <dbReference type="NCBI Taxonomy" id="588596"/>
    <lineage>
        <taxon>Eukaryota</taxon>
        <taxon>Fungi</taxon>
        <taxon>Fungi incertae sedis</taxon>
        <taxon>Mucoromycota</taxon>
        <taxon>Glomeromycotina</taxon>
        <taxon>Glomeromycetes</taxon>
        <taxon>Glomerales</taxon>
        <taxon>Glomeraceae</taxon>
        <taxon>Rhizophagus</taxon>
    </lineage>
</organism>
<evidence type="ECO:0000313" key="2">
    <source>
        <dbReference type="Proteomes" id="UP000232688"/>
    </source>
</evidence>
<sequence length="227" mass="26834">MKEKKNAKDTNYNSNNSTKQSTMEIYKLTATHNVFNNNSGHNIQIKEDFMKRQVINSSPKKMPDYQKMSVYELKIAVAKYGIKPLSKAAMVHQLVVIWNYLHQNNYFEDESSLENESENVVRDTENKNILSTNSKASSDNIDHVKEPSGLSDNIKRKIKDHIISKYYEKIIRYEQLEFDDIYKEIVDLGIHCTEKQLQYYLDLLNIQNKSLKRTDEWKKDHKKYRKT</sequence>
<protein>
    <submittedName>
        <fullName evidence="1">Uncharacterized protein</fullName>
    </submittedName>
</protein>
<dbReference type="Proteomes" id="UP000232688">
    <property type="component" value="Unassembled WGS sequence"/>
</dbReference>
<accession>A0A2N0RXL3</accession>
<dbReference type="VEuPathDB" id="FungiDB:FUN_018513"/>
<comment type="caution">
    <text evidence="1">The sequence shown here is derived from an EMBL/GenBank/DDBJ whole genome shotgun (WGS) entry which is preliminary data.</text>
</comment>
<evidence type="ECO:0000313" key="1">
    <source>
        <dbReference type="EMBL" id="PKC68026.1"/>
    </source>
</evidence>
<proteinExistence type="predicted"/>